<dbReference type="KEGG" id="dpx:DAPPUDRAFT_63786"/>
<gene>
    <name evidence="1" type="ORF">DAPPUDRAFT_63786</name>
</gene>
<protein>
    <submittedName>
        <fullName evidence="1">Uncharacterized protein</fullName>
    </submittedName>
</protein>
<dbReference type="eggNOG" id="ENOG502SQFG">
    <property type="taxonomic scope" value="Eukaryota"/>
</dbReference>
<proteinExistence type="predicted"/>
<dbReference type="OrthoDB" id="10028922at2759"/>
<dbReference type="PANTHER" id="PTHR33053:SF9">
    <property type="entry name" value="AGAP000105-PA"/>
    <property type="match status" value="1"/>
</dbReference>
<dbReference type="Proteomes" id="UP000000305">
    <property type="component" value="Unassembled WGS sequence"/>
</dbReference>
<sequence>MPVEDIPPTIEILINIDGIPISKSSGDQFWPILGKIGNWKILKVFIIGLYCGIAKPESCDIYLADFVAEAQELEQNGFSFKGKHYQFKLSAFACDTPARSFILNIKGHTGYFGCPKCIQQGDYEGRVVFLERNAPLRTNESFRNRIHEVHHNGDSILELLDLDMVLDFPVDPMHLVDLGVC</sequence>
<dbReference type="OMA" id="NIHALIC"/>
<evidence type="ECO:0000313" key="1">
    <source>
        <dbReference type="EMBL" id="EFX67673.1"/>
    </source>
</evidence>
<keyword evidence="2" id="KW-1185">Reference proteome</keyword>
<evidence type="ECO:0000313" key="2">
    <source>
        <dbReference type="Proteomes" id="UP000000305"/>
    </source>
</evidence>
<dbReference type="EMBL" id="GL732671">
    <property type="protein sequence ID" value="EFX67673.1"/>
    <property type="molecule type" value="Genomic_DNA"/>
</dbReference>
<dbReference type="PhylomeDB" id="E9HKR0"/>
<reference evidence="1 2" key="1">
    <citation type="journal article" date="2011" name="Science">
        <title>The ecoresponsive genome of Daphnia pulex.</title>
        <authorList>
            <person name="Colbourne J.K."/>
            <person name="Pfrender M.E."/>
            <person name="Gilbert D."/>
            <person name="Thomas W.K."/>
            <person name="Tucker A."/>
            <person name="Oakley T.H."/>
            <person name="Tokishita S."/>
            <person name="Aerts A."/>
            <person name="Arnold G.J."/>
            <person name="Basu M.K."/>
            <person name="Bauer D.J."/>
            <person name="Caceres C.E."/>
            <person name="Carmel L."/>
            <person name="Casola C."/>
            <person name="Choi J.H."/>
            <person name="Detter J.C."/>
            <person name="Dong Q."/>
            <person name="Dusheyko S."/>
            <person name="Eads B.D."/>
            <person name="Frohlich T."/>
            <person name="Geiler-Samerotte K.A."/>
            <person name="Gerlach D."/>
            <person name="Hatcher P."/>
            <person name="Jogdeo S."/>
            <person name="Krijgsveld J."/>
            <person name="Kriventseva E.V."/>
            <person name="Kultz D."/>
            <person name="Laforsch C."/>
            <person name="Lindquist E."/>
            <person name="Lopez J."/>
            <person name="Manak J.R."/>
            <person name="Muller J."/>
            <person name="Pangilinan J."/>
            <person name="Patwardhan R.P."/>
            <person name="Pitluck S."/>
            <person name="Pritham E.J."/>
            <person name="Rechtsteiner A."/>
            <person name="Rho M."/>
            <person name="Rogozin I.B."/>
            <person name="Sakarya O."/>
            <person name="Salamov A."/>
            <person name="Schaack S."/>
            <person name="Shapiro H."/>
            <person name="Shiga Y."/>
            <person name="Skalitzky C."/>
            <person name="Smith Z."/>
            <person name="Souvorov A."/>
            <person name="Sung W."/>
            <person name="Tang Z."/>
            <person name="Tsuchiya D."/>
            <person name="Tu H."/>
            <person name="Vos H."/>
            <person name="Wang M."/>
            <person name="Wolf Y.I."/>
            <person name="Yamagata H."/>
            <person name="Yamada T."/>
            <person name="Ye Y."/>
            <person name="Shaw J.R."/>
            <person name="Andrews J."/>
            <person name="Crease T.J."/>
            <person name="Tang H."/>
            <person name="Lucas S.M."/>
            <person name="Robertson H.M."/>
            <person name="Bork P."/>
            <person name="Koonin E.V."/>
            <person name="Zdobnov E.M."/>
            <person name="Grigoriev I.V."/>
            <person name="Lynch M."/>
            <person name="Boore J.L."/>
        </authorList>
    </citation>
    <scope>NUCLEOTIDE SEQUENCE [LARGE SCALE GENOMIC DNA]</scope>
</reference>
<dbReference type="PANTHER" id="PTHR33053">
    <property type="entry name" value="PROTEIN, PUTATIVE-RELATED"/>
    <property type="match status" value="1"/>
</dbReference>
<dbReference type="STRING" id="6669.E9HKR0"/>
<dbReference type="AlphaFoldDB" id="E9HKR0"/>
<organism evidence="1 2">
    <name type="scientific">Daphnia pulex</name>
    <name type="common">Water flea</name>
    <dbReference type="NCBI Taxonomy" id="6669"/>
    <lineage>
        <taxon>Eukaryota</taxon>
        <taxon>Metazoa</taxon>
        <taxon>Ecdysozoa</taxon>
        <taxon>Arthropoda</taxon>
        <taxon>Crustacea</taxon>
        <taxon>Branchiopoda</taxon>
        <taxon>Diplostraca</taxon>
        <taxon>Cladocera</taxon>
        <taxon>Anomopoda</taxon>
        <taxon>Daphniidae</taxon>
        <taxon>Daphnia</taxon>
    </lineage>
</organism>
<name>E9HKR0_DAPPU</name>
<dbReference type="HOGENOM" id="CLU_004416_2_1_1"/>
<dbReference type="InParanoid" id="E9HKR0"/>
<accession>E9HKR0</accession>